<keyword evidence="4" id="KW-1185">Reference proteome</keyword>
<proteinExistence type="predicted"/>
<accession>A0A9P5Q501</accession>
<evidence type="ECO:0000256" key="1">
    <source>
        <dbReference type="SAM" id="SignalP"/>
    </source>
</evidence>
<dbReference type="Pfam" id="PF08450">
    <property type="entry name" value="SGL"/>
    <property type="match status" value="1"/>
</dbReference>
<organism evidence="3 4">
    <name type="scientific">Rhodocollybia butyracea</name>
    <dbReference type="NCBI Taxonomy" id="206335"/>
    <lineage>
        <taxon>Eukaryota</taxon>
        <taxon>Fungi</taxon>
        <taxon>Dikarya</taxon>
        <taxon>Basidiomycota</taxon>
        <taxon>Agaricomycotina</taxon>
        <taxon>Agaricomycetes</taxon>
        <taxon>Agaricomycetidae</taxon>
        <taxon>Agaricales</taxon>
        <taxon>Marasmiineae</taxon>
        <taxon>Omphalotaceae</taxon>
        <taxon>Rhodocollybia</taxon>
    </lineage>
</organism>
<evidence type="ECO:0000259" key="2">
    <source>
        <dbReference type="Pfam" id="PF08450"/>
    </source>
</evidence>
<comment type="caution">
    <text evidence="3">The sequence shown here is derived from an EMBL/GenBank/DDBJ whole genome shotgun (WGS) entry which is preliminary data.</text>
</comment>
<dbReference type="OrthoDB" id="423498at2759"/>
<feature type="signal peptide" evidence="1">
    <location>
        <begin position="1"/>
        <end position="21"/>
    </location>
</feature>
<dbReference type="PANTHER" id="PTHR47064">
    <property type="entry name" value="PUTATIVE (AFU_ORTHOLOGUE AFUA_1G08990)-RELATED"/>
    <property type="match status" value="1"/>
</dbReference>
<feature type="domain" description="SMP-30/Gluconolactonase/LRE-like region" evidence="2">
    <location>
        <begin position="190"/>
        <end position="377"/>
    </location>
</feature>
<keyword evidence="1" id="KW-0732">Signal</keyword>
<evidence type="ECO:0000313" key="4">
    <source>
        <dbReference type="Proteomes" id="UP000772434"/>
    </source>
</evidence>
<dbReference type="Gene3D" id="2.120.10.30">
    <property type="entry name" value="TolB, C-terminal domain"/>
    <property type="match status" value="1"/>
</dbReference>
<feature type="chain" id="PRO_5040353818" description="SMP-30/Gluconolactonase/LRE-like region domain-containing protein" evidence="1">
    <location>
        <begin position="22"/>
        <end position="406"/>
    </location>
</feature>
<gene>
    <name evidence="3" type="ORF">BDP27DRAFT_1444158</name>
</gene>
<dbReference type="InterPro" id="IPR052988">
    <property type="entry name" value="Oryzine_lactonohydrolase"/>
</dbReference>
<dbReference type="InterPro" id="IPR013658">
    <property type="entry name" value="SGL"/>
</dbReference>
<dbReference type="EMBL" id="JADNRY010000012">
    <property type="protein sequence ID" value="KAF9074758.1"/>
    <property type="molecule type" value="Genomic_DNA"/>
</dbReference>
<name>A0A9P5Q501_9AGAR</name>
<dbReference type="Proteomes" id="UP000772434">
    <property type="component" value="Unassembled WGS sequence"/>
</dbReference>
<reference evidence="3" key="1">
    <citation type="submission" date="2020-11" db="EMBL/GenBank/DDBJ databases">
        <authorList>
            <consortium name="DOE Joint Genome Institute"/>
            <person name="Ahrendt S."/>
            <person name="Riley R."/>
            <person name="Andreopoulos W."/>
            <person name="Labutti K."/>
            <person name="Pangilinan J."/>
            <person name="Ruiz-Duenas F.J."/>
            <person name="Barrasa J.M."/>
            <person name="Sanchez-Garcia M."/>
            <person name="Camarero S."/>
            <person name="Miyauchi S."/>
            <person name="Serrano A."/>
            <person name="Linde D."/>
            <person name="Babiker R."/>
            <person name="Drula E."/>
            <person name="Ayuso-Fernandez I."/>
            <person name="Pacheco R."/>
            <person name="Padilla G."/>
            <person name="Ferreira P."/>
            <person name="Barriuso J."/>
            <person name="Kellner H."/>
            <person name="Castanera R."/>
            <person name="Alfaro M."/>
            <person name="Ramirez L."/>
            <person name="Pisabarro A.G."/>
            <person name="Kuo A."/>
            <person name="Tritt A."/>
            <person name="Lipzen A."/>
            <person name="He G."/>
            <person name="Yan M."/>
            <person name="Ng V."/>
            <person name="Cullen D."/>
            <person name="Martin F."/>
            <person name="Rosso M.-N."/>
            <person name="Henrissat B."/>
            <person name="Hibbett D."/>
            <person name="Martinez A.T."/>
            <person name="Grigoriev I.V."/>
        </authorList>
    </citation>
    <scope>NUCLEOTIDE SEQUENCE</scope>
    <source>
        <strain evidence="3">AH 40177</strain>
    </source>
</reference>
<dbReference type="InterPro" id="IPR011042">
    <property type="entry name" value="6-blade_b-propeller_TolB-like"/>
</dbReference>
<protein>
    <recommendedName>
        <fullName evidence="2">SMP-30/Gluconolactonase/LRE-like region domain-containing protein</fullName>
    </recommendedName>
</protein>
<dbReference type="SUPFAM" id="SSF63829">
    <property type="entry name" value="Calcium-dependent phosphotriesterase"/>
    <property type="match status" value="1"/>
</dbReference>
<dbReference type="PANTHER" id="PTHR47064:SF2">
    <property type="entry name" value="SMP-30_GLUCONOLACTONASE_LRE-LIKE REGION DOMAIN-CONTAINING PROTEIN-RELATED"/>
    <property type="match status" value="1"/>
</dbReference>
<evidence type="ECO:0000313" key="3">
    <source>
        <dbReference type="EMBL" id="KAF9074758.1"/>
    </source>
</evidence>
<sequence>MMNVLLVSGVAVLAVLTGCTGSSMPPQAVLIEPRSFAVMGPNADFRTDSFNMLFNPTNSTPPIFQVFDERFLSILGPNATIREIASNATFAFAHEAPIYNEPTDELFFASNDGGPLGMSSLTQSNVISKISIKKVEAALAANPTGPVNVPITQLNLSDSIQMTNGGTGPYKSSLLLITSGRGPLPPSIALVNTLPPYNVTVLLDNYYGRQFASLNDIKIHPTNGKFFFTDVDYGFLNVFRPAPLIPFQVYRFDPDTSSVRVVADGFNKPNGIAITPDGKTAYVSDTGSSGGFLGNNLTLPATIYAFDIDPDTDVFKNRRVVAYADAGVPDGIQQDSDGNIYSGCADGTQVWAPDGTLLGKFFVGMSSAEMIFAGEDKNGNGRLVILAETKMYLANIAAKSINLSGP</sequence>
<dbReference type="AlphaFoldDB" id="A0A9P5Q501"/>